<proteinExistence type="predicted"/>
<feature type="domain" description="Regulatory protein YycH-like" evidence="2">
    <location>
        <begin position="46"/>
        <end position="261"/>
    </location>
</feature>
<feature type="transmembrane region" description="Helical" evidence="1">
    <location>
        <begin position="12"/>
        <end position="31"/>
    </location>
</feature>
<sequence length="286" mass="33659">MGGILLDWSKTKTIFIVVFFILNIFLFTLFLKKYQSMQLDELPELTIDQRMAEDNITYSNLPTTSEPHPYLNARVHRFSNTDINELEGQTASVKYDIVLDSQLNTPIDLEDPSSPDELREYIDEYVMGGEQYRLWSYEEEEDRLIYYQHFEDMPIYHNITGRMVVHLNDQDQVISYEQTMLTSIEEFAEDQNLINPRQALEGFYRRNAIEPNSTVVDYELGYYTFIQLNETAAETQVLTPTWRMVFEQEDGDQESLYINAVNPSLIEIDLESLEFEQLEEIEETVE</sequence>
<dbReference type="Proteomes" id="UP000239047">
    <property type="component" value="Unassembled WGS sequence"/>
</dbReference>
<gene>
    <name evidence="3" type="ORF">C4B60_16930</name>
</gene>
<evidence type="ECO:0000259" key="2">
    <source>
        <dbReference type="Pfam" id="PF09648"/>
    </source>
</evidence>
<reference evidence="3 4" key="1">
    <citation type="submission" date="2018-02" db="EMBL/GenBank/DDBJ databases">
        <title>Jeotgalibacillus proteolyticum sp. nov. a protease producing bacterium isolated from ocean sediments of Laizhou Bay.</title>
        <authorList>
            <person name="Li Y."/>
        </authorList>
    </citation>
    <scope>NUCLEOTIDE SEQUENCE [LARGE SCALE GENOMIC DNA]</scope>
    <source>
        <strain evidence="3 4">22-7</strain>
    </source>
</reference>
<dbReference type="Pfam" id="PF09648">
    <property type="entry name" value="YycI"/>
    <property type="match status" value="1"/>
</dbReference>
<name>A0A2S5G965_9BACL</name>
<accession>A0A2S5G965</accession>
<dbReference type="AlphaFoldDB" id="A0A2S5G965"/>
<protein>
    <recommendedName>
        <fullName evidence="2">Regulatory protein YycH-like domain-containing protein</fullName>
    </recommendedName>
</protein>
<evidence type="ECO:0000313" key="4">
    <source>
        <dbReference type="Proteomes" id="UP000239047"/>
    </source>
</evidence>
<keyword evidence="1" id="KW-1133">Transmembrane helix</keyword>
<dbReference type="OrthoDB" id="2388036at2"/>
<evidence type="ECO:0000256" key="1">
    <source>
        <dbReference type="SAM" id="Phobius"/>
    </source>
</evidence>
<dbReference type="InterPro" id="IPR018604">
    <property type="entry name" value="YycI-like"/>
</dbReference>
<dbReference type="Gene3D" id="2.40.128.690">
    <property type="entry name" value="YycH protein, domain 3-like"/>
    <property type="match status" value="1"/>
</dbReference>
<evidence type="ECO:0000313" key="3">
    <source>
        <dbReference type="EMBL" id="PPA69461.1"/>
    </source>
</evidence>
<comment type="caution">
    <text evidence="3">The sequence shown here is derived from an EMBL/GenBank/DDBJ whole genome shotgun (WGS) entry which is preliminary data.</text>
</comment>
<keyword evidence="1" id="KW-0812">Transmembrane</keyword>
<organism evidence="3 4">
    <name type="scientific">Jeotgalibacillus proteolyticus</name>
    <dbReference type="NCBI Taxonomy" id="2082395"/>
    <lineage>
        <taxon>Bacteria</taxon>
        <taxon>Bacillati</taxon>
        <taxon>Bacillota</taxon>
        <taxon>Bacilli</taxon>
        <taxon>Bacillales</taxon>
        <taxon>Caryophanaceae</taxon>
        <taxon>Jeotgalibacillus</taxon>
    </lineage>
</organism>
<keyword evidence="4" id="KW-1185">Reference proteome</keyword>
<dbReference type="EMBL" id="PREZ01000006">
    <property type="protein sequence ID" value="PPA69461.1"/>
    <property type="molecule type" value="Genomic_DNA"/>
</dbReference>
<dbReference type="GO" id="GO:0016020">
    <property type="term" value="C:membrane"/>
    <property type="evidence" value="ECO:0007669"/>
    <property type="project" value="InterPro"/>
</dbReference>
<keyword evidence="1" id="KW-0472">Membrane</keyword>